<dbReference type="CDD" id="cd11347">
    <property type="entry name" value="AmyAc_1"/>
    <property type="match status" value="1"/>
</dbReference>
<organism evidence="2 3">
    <name type="scientific">Streptomyces rimosus subsp. rimosus</name>
    <dbReference type="NCBI Taxonomy" id="132474"/>
    <lineage>
        <taxon>Bacteria</taxon>
        <taxon>Bacillati</taxon>
        <taxon>Actinomycetota</taxon>
        <taxon>Actinomycetes</taxon>
        <taxon>Kitasatosporales</taxon>
        <taxon>Streptomycetaceae</taxon>
        <taxon>Streptomyces</taxon>
    </lineage>
</organism>
<evidence type="ECO:0000313" key="3">
    <source>
        <dbReference type="Proteomes" id="UP000829494"/>
    </source>
</evidence>
<protein>
    <submittedName>
        <fullName evidence="2">Alpha-amylase</fullName>
        <ecNumber evidence="2">3.2.1.1</ecNumber>
    </submittedName>
</protein>
<dbReference type="SUPFAM" id="SSF51445">
    <property type="entry name" value="(Trans)glycosidases"/>
    <property type="match status" value="1"/>
</dbReference>
<dbReference type="InterPro" id="IPR017853">
    <property type="entry name" value="GH"/>
</dbReference>
<feature type="domain" description="Glycosyl hydrolase family 13 catalytic" evidence="1">
    <location>
        <begin position="71"/>
        <end position="387"/>
    </location>
</feature>
<dbReference type="Proteomes" id="UP000829494">
    <property type="component" value="Chromosome"/>
</dbReference>
<dbReference type="RefSeq" id="WP_003983491.1">
    <property type="nucleotide sequence ID" value="NZ_CP043497.1"/>
</dbReference>
<sequence length="504" mass="56533">MTQLPAQPVVHEVNTRVWLREIRRRTGRPAGLGDVPKDAWDEITPHGVDAVWLMGVWERSPQGRGIALWDQSLRIAFAQAVPGIREEEIAGSPYCIRRYEVDATLGGAEGLAAARAELDGRGIGLLLDYVPNHVAPDSPWVSAHPEYFVRGTADDLRHDPAAYLDTGTAVLARGRDPFFPPWPDVVQLNAFEPALRRATADELTRIGQTCDGVRCDMAMLLMNDIFLRTWGQRAGTPPPDEFWPTVIGGVRERHPGMTFIAEAYWDLEWALQQQGFDFCYDKRLYDRILNEGPEAVRQHLTADEAYQRKLVRFLENHDEPRAAQTLHPAKERAAAIMIATLPGATLWHEGQFTGRRTRLPVFLDRRPDEPIDTELRAFHEKLLAAVHRSGMRTGQWQLLECTGWPDNDSARNVLTWCWAGPAGRFLTAVNLSEHAAQGRIRLPWREPETGSWQLAELLTGARYDRDGDELTGPGLFVDLEPWATHVLALAPDRDAMPSVVTPAG</sequence>
<keyword evidence="3" id="KW-1185">Reference proteome</keyword>
<dbReference type="GO" id="GO:0004556">
    <property type="term" value="F:alpha-amylase activity"/>
    <property type="evidence" value="ECO:0007669"/>
    <property type="project" value="UniProtKB-EC"/>
</dbReference>
<dbReference type="InterPro" id="IPR006047">
    <property type="entry name" value="GH13_cat_dom"/>
</dbReference>
<gene>
    <name evidence="2" type="ORF">SRIMR7_39240</name>
</gene>
<dbReference type="Gene3D" id="3.20.20.80">
    <property type="entry name" value="Glycosidases"/>
    <property type="match status" value="1"/>
</dbReference>
<dbReference type="PANTHER" id="PTHR47786">
    <property type="entry name" value="ALPHA-1,4-GLUCAN:MALTOSE-1-PHOSPHATE MALTOSYLTRANSFERASE"/>
    <property type="match status" value="1"/>
</dbReference>
<dbReference type="GeneID" id="66852641"/>
<keyword evidence="2" id="KW-0378">Hydrolase</keyword>
<accession>A0ABY3ZDD4</accession>
<dbReference type="EMBL" id="CP094298">
    <property type="protein sequence ID" value="UNZ08207.1"/>
    <property type="molecule type" value="Genomic_DNA"/>
</dbReference>
<evidence type="ECO:0000259" key="1">
    <source>
        <dbReference type="SMART" id="SM00642"/>
    </source>
</evidence>
<name>A0ABY3ZDD4_STRRM</name>
<dbReference type="PANTHER" id="PTHR47786:SF2">
    <property type="entry name" value="GLYCOSYL HYDROLASE FAMILY 13 CATALYTIC DOMAIN-CONTAINING PROTEIN"/>
    <property type="match status" value="1"/>
</dbReference>
<reference evidence="2 3" key="1">
    <citation type="submission" date="2022-03" db="EMBL/GenBank/DDBJ databases">
        <title>Complete genome of Streptomyces rimosus ssp. rimosus R7 (=ATCC 10970).</title>
        <authorList>
            <person name="Beganovic S."/>
            <person name="Ruckert C."/>
            <person name="Busche T."/>
            <person name="Kalinowski J."/>
            <person name="Wittmann C."/>
        </authorList>
    </citation>
    <scope>NUCLEOTIDE SEQUENCE [LARGE SCALE GENOMIC DNA]</scope>
    <source>
        <strain evidence="2 3">R7</strain>
    </source>
</reference>
<keyword evidence="2" id="KW-0326">Glycosidase</keyword>
<dbReference type="SMART" id="SM00642">
    <property type="entry name" value="Aamy"/>
    <property type="match status" value="1"/>
</dbReference>
<evidence type="ECO:0000313" key="2">
    <source>
        <dbReference type="EMBL" id="UNZ08207.1"/>
    </source>
</evidence>
<proteinExistence type="predicted"/>
<dbReference type="EC" id="3.2.1.1" evidence="2"/>